<reference evidence="2 3" key="1">
    <citation type="submission" date="2016-05" db="EMBL/GenBank/DDBJ databases">
        <title>Genomic Taxonomy of the Vibrionaceae.</title>
        <authorList>
            <person name="Gomez-Gil B."/>
            <person name="Enciso-Ibarra J."/>
        </authorList>
    </citation>
    <scope>NUCLEOTIDE SEQUENCE [LARGE SCALE GENOMIC DNA]</scope>
    <source>
        <strain evidence="2 3">CAIM 1920</strain>
    </source>
</reference>
<dbReference type="EMBL" id="LYBM01000035">
    <property type="protein sequence ID" value="ODA31482.1"/>
    <property type="molecule type" value="Genomic_DNA"/>
</dbReference>
<organism evidence="2 3">
    <name type="scientific">Veronia pacifica</name>
    <dbReference type="NCBI Taxonomy" id="1080227"/>
    <lineage>
        <taxon>Bacteria</taxon>
        <taxon>Pseudomonadati</taxon>
        <taxon>Pseudomonadota</taxon>
        <taxon>Gammaproteobacteria</taxon>
        <taxon>Vibrionales</taxon>
        <taxon>Vibrionaceae</taxon>
        <taxon>Veronia</taxon>
    </lineage>
</organism>
<evidence type="ECO:0000256" key="1">
    <source>
        <dbReference type="SAM" id="Phobius"/>
    </source>
</evidence>
<feature type="transmembrane region" description="Helical" evidence="1">
    <location>
        <begin position="42"/>
        <end position="58"/>
    </location>
</feature>
<protein>
    <submittedName>
        <fullName evidence="2">Uncharacterized protein</fullName>
    </submittedName>
</protein>
<name>A0A1C3EE01_9GAMM</name>
<feature type="transmembrane region" description="Helical" evidence="1">
    <location>
        <begin position="7"/>
        <end position="30"/>
    </location>
</feature>
<comment type="caution">
    <text evidence="2">The sequence shown here is derived from an EMBL/GenBank/DDBJ whole genome shotgun (WGS) entry which is preliminary data.</text>
</comment>
<gene>
    <name evidence="2" type="ORF">A8L45_17000</name>
</gene>
<keyword evidence="1" id="KW-1133">Transmembrane helix</keyword>
<proteinExistence type="predicted"/>
<dbReference type="RefSeq" id="WP_068904457.1">
    <property type="nucleotide sequence ID" value="NZ_JBHUIF010000029.1"/>
</dbReference>
<keyword evidence="3" id="KW-1185">Reference proteome</keyword>
<dbReference type="AlphaFoldDB" id="A0A1C3EE01"/>
<dbReference type="Proteomes" id="UP000094936">
    <property type="component" value="Unassembled WGS sequence"/>
</dbReference>
<sequence length="74" mass="8365">MSWKDFFFWLVTWLLTIASTAIIAASIAVASERLFSGLIEEVFMYAAIPLSILSAVFIQPRLKKMFGYQTGLDK</sequence>
<evidence type="ECO:0000313" key="2">
    <source>
        <dbReference type="EMBL" id="ODA31482.1"/>
    </source>
</evidence>
<evidence type="ECO:0000313" key="3">
    <source>
        <dbReference type="Proteomes" id="UP000094936"/>
    </source>
</evidence>
<keyword evidence="1" id="KW-0812">Transmembrane</keyword>
<keyword evidence="1" id="KW-0472">Membrane</keyword>
<accession>A0A1C3EE01</accession>